<reference evidence="1" key="2">
    <citation type="journal article" date="2015" name="Fish Shellfish Immunol.">
        <title>Early steps in the European eel (Anguilla anguilla)-Vibrio vulnificus interaction in the gills: Role of the RtxA13 toxin.</title>
        <authorList>
            <person name="Callol A."/>
            <person name="Pajuelo D."/>
            <person name="Ebbesson L."/>
            <person name="Teles M."/>
            <person name="MacKenzie S."/>
            <person name="Amaro C."/>
        </authorList>
    </citation>
    <scope>NUCLEOTIDE SEQUENCE</scope>
</reference>
<organism evidence="1">
    <name type="scientific">Anguilla anguilla</name>
    <name type="common">European freshwater eel</name>
    <name type="synonym">Muraena anguilla</name>
    <dbReference type="NCBI Taxonomy" id="7936"/>
    <lineage>
        <taxon>Eukaryota</taxon>
        <taxon>Metazoa</taxon>
        <taxon>Chordata</taxon>
        <taxon>Craniata</taxon>
        <taxon>Vertebrata</taxon>
        <taxon>Euteleostomi</taxon>
        <taxon>Actinopterygii</taxon>
        <taxon>Neopterygii</taxon>
        <taxon>Teleostei</taxon>
        <taxon>Anguilliformes</taxon>
        <taxon>Anguillidae</taxon>
        <taxon>Anguilla</taxon>
    </lineage>
</organism>
<name>A0A0E9VID3_ANGAN</name>
<accession>A0A0E9VID3</accession>
<reference evidence="1" key="1">
    <citation type="submission" date="2014-11" db="EMBL/GenBank/DDBJ databases">
        <authorList>
            <person name="Amaro Gonzalez C."/>
        </authorList>
    </citation>
    <scope>NUCLEOTIDE SEQUENCE</scope>
</reference>
<sequence length="92" mass="10331">MENTHSSATAFPRSFWIYIDAICSRCMVVSRKHIHNITVQFCMFLVSSPRLESSSGPCEETTKRSQTSNLHTGVSWLFFNVDSIAASPLAME</sequence>
<proteinExistence type="predicted"/>
<evidence type="ECO:0000313" key="1">
    <source>
        <dbReference type="EMBL" id="JAH77884.1"/>
    </source>
</evidence>
<dbReference type="EMBL" id="GBXM01030693">
    <property type="protein sequence ID" value="JAH77884.1"/>
    <property type="molecule type" value="Transcribed_RNA"/>
</dbReference>
<dbReference type="AlphaFoldDB" id="A0A0E9VID3"/>
<protein>
    <submittedName>
        <fullName evidence="1">Uncharacterized protein</fullName>
    </submittedName>
</protein>